<protein>
    <submittedName>
        <fullName evidence="1">Uncharacterized protein</fullName>
    </submittedName>
</protein>
<comment type="caution">
    <text evidence="1">The sequence shown here is derived from an EMBL/GenBank/DDBJ whole genome shotgun (WGS) entry which is preliminary data.</text>
</comment>
<dbReference type="Proteomes" id="UP000295375">
    <property type="component" value="Unassembled WGS sequence"/>
</dbReference>
<dbReference type="RefSeq" id="WP_211342545.1">
    <property type="nucleotide sequence ID" value="NZ_SNYM01000002.1"/>
</dbReference>
<dbReference type="AlphaFoldDB" id="A0A4R6UT74"/>
<reference evidence="1 2" key="1">
    <citation type="submission" date="2019-03" db="EMBL/GenBank/DDBJ databases">
        <title>Genomic Encyclopedia of Type Strains, Phase IV (KMG-IV): sequencing the most valuable type-strain genomes for metagenomic binning, comparative biology and taxonomic classification.</title>
        <authorList>
            <person name="Goeker M."/>
        </authorList>
    </citation>
    <scope>NUCLEOTIDE SEQUENCE [LARGE SCALE GENOMIC DNA]</scope>
    <source>
        <strain evidence="1 2">DSM 103792</strain>
    </source>
</reference>
<sequence>MRLEIMKVSPDRLDPECLLVTLRHSPGWWARLFGAREIVVTYKGHTESWYVPPSFRPAPTDIVKFLNRIADSHEFAHLRPQKRY</sequence>
<evidence type="ECO:0000313" key="2">
    <source>
        <dbReference type="Proteomes" id="UP000295375"/>
    </source>
</evidence>
<accession>A0A4R6UT74</accession>
<organism evidence="1 2">
    <name type="scientific">Permianibacter aggregans</name>
    <dbReference type="NCBI Taxonomy" id="1510150"/>
    <lineage>
        <taxon>Bacteria</taxon>
        <taxon>Pseudomonadati</taxon>
        <taxon>Pseudomonadota</taxon>
        <taxon>Gammaproteobacteria</taxon>
        <taxon>Pseudomonadales</taxon>
        <taxon>Pseudomonadaceae</taxon>
        <taxon>Permianibacter</taxon>
    </lineage>
</organism>
<dbReference type="EMBL" id="SNYM01000002">
    <property type="protein sequence ID" value="TDQ50332.1"/>
    <property type="molecule type" value="Genomic_DNA"/>
</dbReference>
<keyword evidence="2" id="KW-1185">Reference proteome</keyword>
<proteinExistence type="predicted"/>
<name>A0A4R6UT74_9GAMM</name>
<evidence type="ECO:0000313" key="1">
    <source>
        <dbReference type="EMBL" id="TDQ50332.1"/>
    </source>
</evidence>
<gene>
    <name evidence="1" type="ORF">EV696_10211</name>
</gene>